<accession>A0A1G7N7H2</accession>
<organism evidence="1 2">
    <name type="scientific">Onishia taeanensis</name>
    <dbReference type="NCBI Taxonomy" id="284577"/>
    <lineage>
        <taxon>Bacteria</taxon>
        <taxon>Pseudomonadati</taxon>
        <taxon>Pseudomonadota</taxon>
        <taxon>Gammaproteobacteria</taxon>
        <taxon>Oceanospirillales</taxon>
        <taxon>Halomonadaceae</taxon>
        <taxon>Onishia</taxon>
    </lineage>
</organism>
<proteinExistence type="predicted"/>
<keyword evidence="2" id="KW-1185">Reference proteome</keyword>
<sequence length="574" mass="60627">MSTKSLGTLTLDLVAKTGSFVQGMTKSQRSAQKWRRGVERDIQRVGTAMAGLATVGAGVFSAMVVQTVNQAHELENLADISDASNQSFQRLAYGASRFRIDQEKLGEILKTVNERIGEFQRDGSGEMAAFFENIAPRVGVTADQFARLSGPEALQLYVSSLENAGVSQKEMISYMEDLASDSSALIPLLANNGEEMHRLGDEAERTGNVFSELEFEQLAAIKQGMDELTGAATGMKNEMVVAALPAIEDMVDLLSDPETLAAAQELGRAIVTAMEWAVEGIRDTISFARNLGTELGVITAGIGGLELDEQRRRIMSALENPSERMRFFGPGGVVEYFSEAELRAELERINGLIEQNAASLSVDMERRESGDLTLGGAISQQALDAAETVSNGLTRVAESANDAANALDGFNPSMSDEVQAILDRAGDGATIDAQGQIRDAWGNTLPSLQRELDAELKQQIADFQSAENLQAGLDAAAQAFTDGAGAAAKAAWQSIQPANAGTSGQPSRGATGWSTDLGAEKVSQAAGQVGGGAGRHLGTLTLTSEKGGGVEVQGDENELTQWLTNTLSGVASAV</sequence>
<dbReference type="OrthoDB" id="6174294at2"/>
<reference evidence="1 2" key="1">
    <citation type="submission" date="2016-10" db="EMBL/GenBank/DDBJ databases">
        <authorList>
            <person name="de Groot N.N."/>
        </authorList>
    </citation>
    <scope>NUCLEOTIDE SEQUENCE [LARGE SCALE GENOMIC DNA]</scope>
    <source>
        <strain evidence="1 2">BH539</strain>
    </source>
</reference>
<dbReference type="Proteomes" id="UP000198641">
    <property type="component" value="Unassembled WGS sequence"/>
</dbReference>
<name>A0A1G7N7H2_9GAMM</name>
<gene>
    <name evidence="1" type="ORF">SAMN05216571_101267</name>
</gene>
<dbReference type="AlphaFoldDB" id="A0A1G7N7H2"/>
<dbReference type="EMBL" id="FNCI01000001">
    <property type="protein sequence ID" value="SDF69886.1"/>
    <property type="molecule type" value="Genomic_DNA"/>
</dbReference>
<evidence type="ECO:0000313" key="2">
    <source>
        <dbReference type="Proteomes" id="UP000198641"/>
    </source>
</evidence>
<dbReference type="RefSeq" id="WP_092522309.1">
    <property type="nucleotide sequence ID" value="NZ_FNCI01000001.1"/>
</dbReference>
<evidence type="ECO:0000313" key="1">
    <source>
        <dbReference type="EMBL" id="SDF69886.1"/>
    </source>
</evidence>
<protein>
    <submittedName>
        <fullName evidence="1">Uncharacterized protein</fullName>
    </submittedName>
</protein>
<dbReference type="STRING" id="284577.SAMN05216571_101267"/>